<proteinExistence type="predicted"/>
<dbReference type="EMBL" id="JAUTAL010000001">
    <property type="protein sequence ID" value="MDQ1097745.1"/>
    <property type="molecule type" value="Genomic_DNA"/>
</dbReference>
<evidence type="ECO:0000313" key="3">
    <source>
        <dbReference type="Proteomes" id="UP001225072"/>
    </source>
</evidence>
<gene>
    <name evidence="2" type="ORF">QE404_002892</name>
</gene>
<evidence type="ECO:0000256" key="1">
    <source>
        <dbReference type="SAM" id="SignalP"/>
    </source>
</evidence>
<name>A0ABU0TN68_9FLAO</name>
<dbReference type="Pfam" id="PF19515">
    <property type="entry name" value="DUF6048"/>
    <property type="match status" value="1"/>
</dbReference>
<accession>A0ABU0TN68</accession>
<dbReference type="InterPro" id="IPR046111">
    <property type="entry name" value="DUF6048"/>
</dbReference>
<comment type="caution">
    <text evidence="2">The sequence shown here is derived from an EMBL/GenBank/DDBJ whole genome shotgun (WGS) entry which is preliminary data.</text>
</comment>
<reference evidence="2 3" key="1">
    <citation type="submission" date="2023-07" db="EMBL/GenBank/DDBJ databases">
        <title>Functional and genomic diversity of the sorghum phyllosphere microbiome.</title>
        <authorList>
            <person name="Shade A."/>
        </authorList>
    </citation>
    <scope>NUCLEOTIDE SEQUENCE [LARGE SCALE GENOMIC DNA]</scope>
    <source>
        <strain evidence="2 3">SORGH_AS_1064</strain>
    </source>
</reference>
<keyword evidence="3" id="KW-1185">Reference proteome</keyword>
<evidence type="ECO:0000313" key="2">
    <source>
        <dbReference type="EMBL" id="MDQ1097745.1"/>
    </source>
</evidence>
<evidence type="ECO:0008006" key="4">
    <source>
        <dbReference type="Google" id="ProtNLM"/>
    </source>
</evidence>
<sequence length="223" mass="24967">MKTKQFFTFFFSVLSLFCLSQNKQTAPAKAEKEKWKYEPNFMVGFDLLNAGVSFFSDRKVYQGFISSRIKGDIHAIAEAGFESNIYTKNSYDGKANGPFVKLGAFYMLAKDSENPFNGFYAGGKLAGSFYTQEYMAVPVRGYGGSNSSVAFPASTQSSFWLEGVLGGRVQLFESNFYIDVNLQPKYLAYTTKQDDIQPMIVPGFGKSSSKFTMGFAWNIAYKF</sequence>
<protein>
    <recommendedName>
        <fullName evidence="4">Outer membrane protein beta-barrel domain-containing protein</fullName>
    </recommendedName>
</protein>
<feature type="chain" id="PRO_5045449623" description="Outer membrane protein beta-barrel domain-containing protein" evidence="1">
    <location>
        <begin position="21"/>
        <end position="223"/>
    </location>
</feature>
<organism evidence="2 3">
    <name type="scientific">Chryseobacterium camelliae</name>
    <dbReference type="NCBI Taxonomy" id="1265445"/>
    <lineage>
        <taxon>Bacteria</taxon>
        <taxon>Pseudomonadati</taxon>
        <taxon>Bacteroidota</taxon>
        <taxon>Flavobacteriia</taxon>
        <taxon>Flavobacteriales</taxon>
        <taxon>Weeksellaceae</taxon>
        <taxon>Chryseobacterium group</taxon>
        <taxon>Chryseobacterium</taxon>
    </lineage>
</organism>
<dbReference type="RefSeq" id="WP_307451494.1">
    <property type="nucleotide sequence ID" value="NZ_JAUTAL010000001.1"/>
</dbReference>
<dbReference type="Proteomes" id="UP001225072">
    <property type="component" value="Unassembled WGS sequence"/>
</dbReference>
<feature type="signal peptide" evidence="1">
    <location>
        <begin position="1"/>
        <end position="20"/>
    </location>
</feature>
<keyword evidence="1" id="KW-0732">Signal</keyword>